<dbReference type="Proteomes" id="UP000266177">
    <property type="component" value="Unassembled WGS sequence"/>
</dbReference>
<evidence type="ECO:0000313" key="1">
    <source>
        <dbReference type="EMBL" id="RJG21446.1"/>
    </source>
</evidence>
<protein>
    <submittedName>
        <fullName evidence="1">Preprotein translocase subunit TatA</fullName>
    </submittedName>
</protein>
<accession>A0A3A3GDS1</accession>
<gene>
    <name evidence="1" type="ORF">DQX05_21475</name>
</gene>
<dbReference type="OrthoDB" id="2618841at2"/>
<organism evidence="1">
    <name type="scientific">Paenibacillus thiaminolyticus</name>
    <name type="common">Bacillus thiaminolyticus</name>
    <dbReference type="NCBI Taxonomy" id="49283"/>
    <lineage>
        <taxon>Bacteria</taxon>
        <taxon>Bacillati</taxon>
        <taxon>Bacillota</taxon>
        <taxon>Bacilli</taxon>
        <taxon>Bacillales</taxon>
        <taxon>Paenibacillaceae</taxon>
        <taxon>Paenibacillus</taxon>
    </lineage>
</organism>
<dbReference type="AlphaFoldDB" id="A0A3A3GDS1"/>
<sequence length="87" mass="10201">MTHPVKECSQKLELTHRAFVVLYDISWERLRSCLYGYTNSIPSAILSVMIQNGYDEQEAGRQYLLWRKWRESARAKRPRATEGKANP</sequence>
<dbReference type="EMBL" id="QYZD01000024">
    <property type="protein sequence ID" value="RJG21446.1"/>
    <property type="molecule type" value="Genomic_DNA"/>
</dbReference>
<reference evidence="1" key="1">
    <citation type="submission" date="2018-09" db="EMBL/GenBank/DDBJ databases">
        <title>Paenibacillus SK2017-BO5.</title>
        <authorList>
            <person name="Piskunova J.V."/>
            <person name="Dubiley S.A."/>
            <person name="Severinov K.V."/>
        </authorList>
    </citation>
    <scope>NUCLEOTIDE SEQUENCE [LARGE SCALE GENOMIC DNA]</scope>
    <source>
        <strain evidence="1">BO5</strain>
    </source>
</reference>
<name>A0A3A3GDS1_PANTH</name>
<proteinExistence type="predicted"/>
<comment type="caution">
    <text evidence="1">The sequence shown here is derived from an EMBL/GenBank/DDBJ whole genome shotgun (WGS) entry which is preliminary data.</text>
</comment>